<organism evidence="1 2">
    <name type="scientific">Pseudomonas coronafaciens pv. garcae</name>
    <dbReference type="NCBI Taxonomy" id="251653"/>
    <lineage>
        <taxon>Bacteria</taxon>
        <taxon>Pseudomonadati</taxon>
        <taxon>Pseudomonadota</taxon>
        <taxon>Gammaproteobacteria</taxon>
        <taxon>Pseudomonadales</taxon>
        <taxon>Pseudomonadaceae</taxon>
        <taxon>Pseudomonas</taxon>
        <taxon>Pseudomonas coronafaciens</taxon>
    </lineage>
</organism>
<sequence>METAGAVRAASGQFSVHLNSMDKELLNGAHTYWKSFPMIAHKNPSL</sequence>
<comment type="caution">
    <text evidence="1">The sequence shown here is derived from an EMBL/GenBank/DDBJ whole genome shotgun (WGS) entry which is preliminary data.</text>
</comment>
<accession>A0AB37QJT3</accession>
<evidence type="ECO:0000313" key="1">
    <source>
        <dbReference type="EMBL" id="RMR96467.1"/>
    </source>
</evidence>
<dbReference type="Proteomes" id="UP000272613">
    <property type="component" value="Unassembled WGS sequence"/>
</dbReference>
<gene>
    <name evidence="1" type="ORF">ALP74_200394</name>
</gene>
<dbReference type="AlphaFoldDB" id="A0AB37QJT3"/>
<name>A0AB37QJT3_9PSED</name>
<proteinExistence type="predicted"/>
<evidence type="ECO:0000313" key="2">
    <source>
        <dbReference type="Proteomes" id="UP000272613"/>
    </source>
</evidence>
<protein>
    <submittedName>
        <fullName evidence="1">Uncharacterized protein</fullName>
    </submittedName>
</protein>
<dbReference type="EMBL" id="RBSH01000268">
    <property type="protein sequence ID" value="RMR96467.1"/>
    <property type="molecule type" value="Genomic_DNA"/>
</dbReference>
<reference evidence="1 2" key="1">
    <citation type="submission" date="2018-08" db="EMBL/GenBank/DDBJ databases">
        <title>Recombination of ecologically and evolutionarily significant loci maintains genetic cohesion in the Pseudomonas syringae species complex.</title>
        <authorList>
            <person name="Dillon M."/>
            <person name="Thakur S."/>
            <person name="Almeida R.N.D."/>
            <person name="Weir B.S."/>
            <person name="Guttman D.S."/>
        </authorList>
    </citation>
    <scope>NUCLEOTIDE SEQUENCE [LARGE SCALE GENOMIC DNA]</scope>
    <source>
        <strain evidence="1 2">ICMP 5019</strain>
    </source>
</reference>